<reference evidence="8" key="1">
    <citation type="submission" date="2023-12" db="EMBL/GenBank/DDBJ databases">
        <title>Dolosigranulum savutii sp. nov. isolated from human upper respiratory samples collected in Botswana.</title>
        <authorList>
            <person name="Kelly M.S."/>
        </authorList>
    </citation>
    <scope>NUCLEOTIDE SEQUENCE</scope>
    <source>
        <strain evidence="8">MSK433</strain>
    </source>
</reference>
<dbReference type="GO" id="GO:0004756">
    <property type="term" value="F:selenide, water dikinase activity"/>
    <property type="evidence" value="ECO:0007669"/>
    <property type="project" value="UniProtKB-EC"/>
</dbReference>
<keyword evidence="2" id="KW-0547">Nucleotide-binding</keyword>
<sequence length="324" mass="34880">MGPGDLSALLKTIPTRDDENLIVGYDSSDDASVYKLSDDIAVIQTIDFFPSMVEDPYLFGQIAATNALSDVYAMGGEVISALNIVTYPSGDDYDLLGEILRGGASKVHEAGASLSGGHSIHDDTIKYGLSVNGRVHPDRIIRNVGARVGDVLILTKPIGVGIVTTGYKKGKLSQEAFDEACHWMTTLNKHVADVMKHHPITSATDVTGFGLLGHIKEMLGERVSAEIKAEQVPYIKEAYSGAEQALTTGGGKRNRAFLAEHLDFQINDPAMEEVLLDPQTSGGLVISIDEAHSQAFLDELAEKDIFARAIGQVTDRQDKTIIIN</sequence>
<dbReference type="NCBIfam" id="TIGR00476">
    <property type="entry name" value="selD"/>
    <property type="match status" value="1"/>
</dbReference>
<dbReference type="SUPFAM" id="SSF55326">
    <property type="entry name" value="PurM N-terminal domain-like"/>
    <property type="match status" value="1"/>
</dbReference>
<dbReference type="GO" id="GO:0005737">
    <property type="term" value="C:cytoplasm"/>
    <property type="evidence" value="ECO:0007669"/>
    <property type="project" value="TreeGrafter"/>
</dbReference>
<dbReference type="Gene3D" id="3.90.650.10">
    <property type="entry name" value="PurM-like C-terminal domain"/>
    <property type="match status" value="1"/>
</dbReference>
<dbReference type="PIRSF" id="PIRSF036407">
    <property type="entry name" value="Selenphspht_syn"/>
    <property type="match status" value="1"/>
</dbReference>
<dbReference type="GO" id="GO:0016260">
    <property type="term" value="P:selenocysteine biosynthetic process"/>
    <property type="evidence" value="ECO:0007669"/>
    <property type="project" value="TreeGrafter"/>
</dbReference>
<dbReference type="PANTHER" id="PTHR10256">
    <property type="entry name" value="SELENIDE, WATER DIKINASE"/>
    <property type="match status" value="1"/>
</dbReference>
<dbReference type="PANTHER" id="PTHR10256:SF0">
    <property type="entry name" value="INACTIVE SELENIDE, WATER DIKINASE-LIKE PROTEIN-RELATED"/>
    <property type="match status" value="1"/>
</dbReference>
<dbReference type="GO" id="GO:0005524">
    <property type="term" value="F:ATP binding"/>
    <property type="evidence" value="ECO:0007669"/>
    <property type="project" value="UniProtKB-KW"/>
</dbReference>
<keyword evidence="1 8" id="KW-0808">Transferase</keyword>
<evidence type="ECO:0000256" key="2">
    <source>
        <dbReference type="ARBA" id="ARBA00022741"/>
    </source>
</evidence>
<dbReference type="Gene3D" id="3.30.1330.10">
    <property type="entry name" value="PurM-like, N-terminal domain"/>
    <property type="match status" value="1"/>
</dbReference>
<proteinExistence type="predicted"/>
<organism evidence="8">
    <name type="scientific">Dolosigranulum savutiense</name>
    <dbReference type="NCBI Taxonomy" id="3110288"/>
    <lineage>
        <taxon>Bacteria</taxon>
        <taxon>Bacillati</taxon>
        <taxon>Bacillota</taxon>
        <taxon>Bacilli</taxon>
        <taxon>Lactobacillales</taxon>
        <taxon>Carnobacteriaceae</taxon>
        <taxon>Dolosigranulum</taxon>
    </lineage>
</organism>
<dbReference type="Pfam" id="PF02769">
    <property type="entry name" value="AIRS_C"/>
    <property type="match status" value="1"/>
</dbReference>
<dbReference type="CDD" id="cd02195">
    <property type="entry name" value="SelD"/>
    <property type="match status" value="1"/>
</dbReference>
<evidence type="ECO:0000259" key="7">
    <source>
        <dbReference type="Pfam" id="PF02769"/>
    </source>
</evidence>
<dbReference type="InterPro" id="IPR036921">
    <property type="entry name" value="PurM-like_N_sf"/>
</dbReference>
<evidence type="ECO:0000256" key="5">
    <source>
        <dbReference type="ARBA" id="ARBA00023266"/>
    </source>
</evidence>
<keyword evidence="3" id="KW-0418">Kinase</keyword>
<evidence type="ECO:0000256" key="4">
    <source>
        <dbReference type="ARBA" id="ARBA00022840"/>
    </source>
</evidence>
<feature type="domain" description="PurM-like C-terminal" evidence="7">
    <location>
        <begin position="147"/>
        <end position="323"/>
    </location>
</feature>
<evidence type="ECO:0000256" key="3">
    <source>
        <dbReference type="ARBA" id="ARBA00022777"/>
    </source>
</evidence>
<keyword evidence="5" id="KW-0711">Selenium</keyword>
<dbReference type="InterPro" id="IPR016188">
    <property type="entry name" value="PurM-like_N"/>
</dbReference>
<evidence type="ECO:0000259" key="6">
    <source>
        <dbReference type="Pfam" id="PF00586"/>
    </source>
</evidence>
<dbReference type="SUPFAM" id="SSF56042">
    <property type="entry name" value="PurM C-terminal domain-like"/>
    <property type="match status" value="1"/>
</dbReference>
<gene>
    <name evidence="8" type="primary">selD</name>
    <name evidence="8" type="ORF">VUQ08_06465</name>
</gene>
<dbReference type="EMBL" id="CP142433">
    <property type="protein sequence ID" value="XBC46932.1"/>
    <property type="molecule type" value="Genomic_DNA"/>
</dbReference>
<dbReference type="RefSeq" id="WP_347301035.1">
    <property type="nucleotide sequence ID" value="NZ_CP142433.1"/>
</dbReference>
<feature type="domain" description="PurM-like N-terminal" evidence="6">
    <location>
        <begin position="29"/>
        <end position="135"/>
    </location>
</feature>
<dbReference type="EC" id="2.7.9.3" evidence="8"/>
<protein>
    <submittedName>
        <fullName evidence="8">Selenide, water dikinase SelD</fullName>
        <ecNumber evidence="8">2.7.9.3</ecNumber>
    </submittedName>
</protein>
<evidence type="ECO:0000256" key="1">
    <source>
        <dbReference type="ARBA" id="ARBA00022679"/>
    </source>
</evidence>
<dbReference type="InterPro" id="IPR036676">
    <property type="entry name" value="PurM-like_C_sf"/>
</dbReference>
<dbReference type="AlphaFoldDB" id="A0AB74TJS9"/>
<dbReference type="InterPro" id="IPR004536">
    <property type="entry name" value="SPS/SelD"/>
</dbReference>
<dbReference type="Pfam" id="PF00586">
    <property type="entry name" value="AIRS"/>
    <property type="match status" value="1"/>
</dbReference>
<name>A0AB74TJS9_9LACT</name>
<dbReference type="InterPro" id="IPR010918">
    <property type="entry name" value="PurM-like_C_dom"/>
</dbReference>
<evidence type="ECO:0000313" key="8">
    <source>
        <dbReference type="EMBL" id="XBC46932.1"/>
    </source>
</evidence>
<keyword evidence="4" id="KW-0067">ATP-binding</keyword>
<accession>A0AB74TJS9</accession>